<dbReference type="PANTHER" id="PTHR35174">
    <property type="entry name" value="BLL7171 PROTEIN-RELATED"/>
    <property type="match status" value="1"/>
</dbReference>
<accession>A0A368KCT2</accession>
<protein>
    <submittedName>
        <fullName evidence="3">YciI family protein</fullName>
    </submittedName>
</protein>
<dbReference type="AlphaFoldDB" id="A0A368KCT2"/>
<dbReference type="InterPro" id="IPR005545">
    <property type="entry name" value="YCII"/>
</dbReference>
<dbReference type="Proteomes" id="UP000252387">
    <property type="component" value="Unassembled WGS sequence"/>
</dbReference>
<proteinExistence type="inferred from homology"/>
<dbReference type="EMBL" id="QFWQ01000010">
    <property type="protein sequence ID" value="RCS28795.1"/>
    <property type="molecule type" value="Genomic_DNA"/>
</dbReference>
<dbReference type="PANTHER" id="PTHR35174:SF3">
    <property type="entry name" value="BLL7171 PROTEIN"/>
    <property type="match status" value="1"/>
</dbReference>
<keyword evidence="4" id="KW-1185">Reference proteome</keyword>
<comment type="caution">
    <text evidence="3">The sequence shown here is derived from an EMBL/GenBank/DDBJ whole genome shotgun (WGS) entry which is preliminary data.</text>
</comment>
<dbReference type="OrthoDB" id="9807535at2"/>
<dbReference type="InterPro" id="IPR011008">
    <property type="entry name" value="Dimeric_a/b-barrel"/>
</dbReference>
<gene>
    <name evidence="3" type="ORF">DEO45_15380</name>
</gene>
<sequence>MQYLLMLYAEEGGWSRMSPAEQEQGVAAYGAYTQALKTAGALVGSNRLQGTANATTVRVANGKSQVLDGPYADSKEQLAGYYLIDVADLDAALAWAARCPAASHGIVEVRPVWSM</sequence>
<dbReference type="RefSeq" id="WP_114345433.1">
    <property type="nucleotide sequence ID" value="NZ_QFWQ01000010.1"/>
</dbReference>
<evidence type="ECO:0000256" key="1">
    <source>
        <dbReference type="ARBA" id="ARBA00007689"/>
    </source>
</evidence>
<organism evidence="3 4">
    <name type="scientific">Rhodanobacter denitrificans</name>
    <dbReference type="NCBI Taxonomy" id="666685"/>
    <lineage>
        <taxon>Bacteria</taxon>
        <taxon>Pseudomonadati</taxon>
        <taxon>Pseudomonadota</taxon>
        <taxon>Gammaproteobacteria</taxon>
        <taxon>Lysobacterales</taxon>
        <taxon>Rhodanobacteraceae</taxon>
        <taxon>Rhodanobacter</taxon>
    </lineage>
</organism>
<reference evidence="3 4" key="1">
    <citation type="submission" date="2018-05" db="EMBL/GenBank/DDBJ databases">
        <title>Draft genome sequence of Rhodanobacter denitrificans Yn1 isolated from gold copper mine.</title>
        <authorList>
            <person name="Yang N."/>
            <person name="Mazhar H.S."/>
            <person name="Rensing C."/>
        </authorList>
    </citation>
    <scope>NUCLEOTIDE SEQUENCE [LARGE SCALE GENOMIC DNA]</scope>
    <source>
        <strain evidence="3 4">Yn1</strain>
    </source>
</reference>
<dbReference type="Pfam" id="PF03795">
    <property type="entry name" value="YCII"/>
    <property type="match status" value="1"/>
</dbReference>
<comment type="similarity">
    <text evidence="1">Belongs to the YciI family.</text>
</comment>
<evidence type="ECO:0000259" key="2">
    <source>
        <dbReference type="Pfam" id="PF03795"/>
    </source>
</evidence>
<evidence type="ECO:0000313" key="3">
    <source>
        <dbReference type="EMBL" id="RCS28795.1"/>
    </source>
</evidence>
<dbReference type="Gene3D" id="3.30.70.1060">
    <property type="entry name" value="Dimeric alpha+beta barrel"/>
    <property type="match status" value="1"/>
</dbReference>
<feature type="domain" description="YCII-related" evidence="2">
    <location>
        <begin position="1"/>
        <end position="115"/>
    </location>
</feature>
<evidence type="ECO:0000313" key="4">
    <source>
        <dbReference type="Proteomes" id="UP000252387"/>
    </source>
</evidence>
<dbReference type="SUPFAM" id="SSF54909">
    <property type="entry name" value="Dimeric alpha+beta barrel"/>
    <property type="match status" value="1"/>
</dbReference>
<name>A0A368KCT2_9GAMM</name>